<dbReference type="Pfam" id="PF00534">
    <property type="entry name" value="Glycos_transf_1"/>
    <property type="match status" value="1"/>
</dbReference>
<dbReference type="RefSeq" id="WP_395437411.1">
    <property type="nucleotide sequence ID" value="NZ_JBAWKC010000001.1"/>
</dbReference>
<name>A0ABW7MNF4_9FLAO</name>
<evidence type="ECO:0000313" key="4">
    <source>
        <dbReference type="Proteomes" id="UP001610104"/>
    </source>
</evidence>
<dbReference type="EMBL" id="JBAWKC010000001">
    <property type="protein sequence ID" value="MFH6768164.1"/>
    <property type="molecule type" value="Genomic_DNA"/>
</dbReference>
<dbReference type="GO" id="GO:0016757">
    <property type="term" value="F:glycosyltransferase activity"/>
    <property type="evidence" value="ECO:0007669"/>
    <property type="project" value="UniProtKB-KW"/>
</dbReference>
<sequence>MERICIVTTSLGAGGAERFSASLSIILSALNYDVHILSTKNLIEYEFKGTLFNLEEKLKGDRSNYKKLKILKRYFQDHAFDVIIDNRPRSQFFKEFVLYNYVFKAKRIISIVHSYYLLNYLPESIFLAKLLYRKNFKLIAVSKEIQSAIISKYGFNNCTQIYNPVDIEDITNKSNKKIKIKDNYILFYGRIDDAVKNFELLFQAYKKSILIGRGIKLYMIGDGKDTFKVKKTVKDLQIEDSVKFISFLKNPFPYVKNAKFCTLTSRYEGFPMVLIESLACGTPVISVNCKSGPQEVIQHKFNGLLVENYNPNVLSEAFNLFVENESLYTQCKINATGSVNQFSIKKISKDWKNLLN</sequence>
<organism evidence="3 4">
    <name type="scientific">Gaetbulibacter aquiaggeris</name>
    <dbReference type="NCBI Taxonomy" id="1735373"/>
    <lineage>
        <taxon>Bacteria</taxon>
        <taxon>Pseudomonadati</taxon>
        <taxon>Bacteroidota</taxon>
        <taxon>Flavobacteriia</taxon>
        <taxon>Flavobacteriales</taxon>
        <taxon>Flavobacteriaceae</taxon>
        <taxon>Gaetbulibacter</taxon>
    </lineage>
</organism>
<evidence type="ECO:0000313" key="3">
    <source>
        <dbReference type="EMBL" id="MFH6768164.1"/>
    </source>
</evidence>
<keyword evidence="4" id="KW-1185">Reference proteome</keyword>
<dbReference type="InterPro" id="IPR001296">
    <property type="entry name" value="Glyco_trans_1"/>
</dbReference>
<dbReference type="Gene3D" id="3.40.50.2000">
    <property type="entry name" value="Glycogen Phosphorylase B"/>
    <property type="match status" value="2"/>
</dbReference>
<comment type="caution">
    <text evidence="3">The sequence shown here is derived from an EMBL/GenBank/DDBJ whole genome shotgun (WGS) entry which is preliminary data.</text>
</comment>
<accession>A0ABW7MNF4</accession>
<feature type="domain" description="Glycosyl transferase family 1" evidence="1">
    <location>
        <begin position="173"/>
        <end position="335"/>
    </location>
</feature>
<evidence type="ECO:0000259" key="1">
    <source>
        <dbReference type="Pfam" id="PF00534"/>
    </source>
</evidence>
<dbReference type="Pfam" id="PF13439">
    <property type="entry name" value="Glyco_transf_4"/>
    <property type="match status" value="1"/>
</dbReference>
<proteinExistence type="predicted"/>
<keyword evidence="3" id="KW-0808">Transferase</keyword>
<evidence type="ECO:0000259" key="2">
    <source>
        <dbReference type="Pfam" id="PF13439"/>
    </source>
</evidence>
<protein>
    <submittedName>
        <fullName evidence="3">Glycosyltransferase</fullName>
        <ecNumber evidence="3">2.4.-.-</ecNumber>
    </submittedName>
</protein>
<keyword evidence="3" id="KW-0328">Glycosyltransferase</keyword>
<dbReference type="PANTHER" id="PTHR12526:SF630">
    <property type="entry name" value="GLYCOSYLTRANSFERASE"/>
    <property type="match status" value="1"/>
</dbReference>
<feature type="domain" description="Glycosyltransferase subfamily 4-like N-terminal" evidence="2">
    <location>
        <begin position="14"/>
        <end position="168"/>
    </location>
</feature>
<dbReference type="InterPro" id="IPR028098">
    <property type="entry name" value="Glyco_trans_4-like_N"/>
</dbReference>
<reference evidence="3 4" key="1">
    <citation type="submission" date="2024-02" db="EMBL/GenBank/DDBJ databases">
        <title>A Gaetbulibacter species isolated from tidal flats and genomic insights of their niches.</title>
        <authorList>
            <person name="Ye Y."/>
        </authorList>
    </citation>
    <scope>NUCLEOTIDE SEQUENCE [LARGE SCALE GENOMIC DNA]</scope>
    <source>
        <strain evidence="3 4">KEM-8</strain>
    </source>
</reference>
<dbReference type="EC" id="2.4.-.-" evidence="3"/>
<dbReference type="SUPFAM" id="SSF53756">
    <property type="entry name" value="UDP-Glycosyltransferase/glycogen phosphorylase"/>
    <property type="match status" value="1"/>
</dbReference>
<dbReference type="CDD" id="cd03811">
    <property type="entry name" value="GT4_GT28_WabH-like"/>
    <property type="match status" value="1"/>
</dbReference>
<dbReference type="PANTHER" id="PTHR12526">
    <property type="entry name" value="GLYCOSYLTRANSFERASE"/>
    <property type="match status" value="1"/>
</dbReference>
<gene>
    <name evidence="3" type="ORF">V8G56_05390</name>
</gene>
<dbReference type="Proteomes" id="UP001610104">
    <property type="component" value="Unassembled WGS sequence"/>
</dbReference>